<protein>
    <submittedName>
        <fullName evidence="4">Glycosyltransferase involved in cell wall biosynthesis</fullName>
    </submittedName>
</protein>
<dbReference type="CDD" id="cd03801">
    <property type="entry name" value="GT4_PimA-like"/>
    <property type="match status" value="1"/>
</dbReference>
<feature type="region of interest" description="Disordered" evidence="1">
    <location>
        <begin position="22"/>
        <end position="41"/>
    </location>
</feature>
<dbReference type="Pfam" id="PF13439">
    <property type="entry name" value="Glyco_transf_4"/>
    <property type="match status" value="1"/>
</dbReference>
<feature type="domain" description="Glycosyl transferase family 1" evidence="2">
    <location>
        <begin position="263"/>
        <end position="418"/>
    </location>
</feature>
<organism evidence="4 5">
    <name type="scientific">Rhodopseudomonas faecalis</name>
    <dbReference type="NCBI Taxonomy" id="99655"/>
    <lineage>
        <taxon>Bacteria</taxon>
        <taxon>Pseudomonadati</taxon>
        <taxon>Pseudomonadota</taxon>
        <taxon>Alphaproteobacteria</taxon>
        <taxon>Hyphomicrobiales</taxon>
        <taxon>Nitrobacteraceae</taxon>
        <taxon>Rhodopseudomonas</taxon>
    </lineage>
</organism>
<accession>A0A318T8G8</accession>
<keyword evidence="4" id="KW-0808">Transferase</keyword>
<dbReference type="OrthoDB" id="9807414at2"/>
<evidence type="ECO:0000313" key="5">
    <source>
        <dbReference type="Proteomes" id="UP000248148"/>
    </source>
</evidence>
<dbReference type="AlphaFoldDB" id="A0A318T8G8"/>
<dbReference type="SUPFAM" id="SSF53756">
    <property type="entry name" value="UDP-Glycosyltransferase/glycogen phosphorylase"/>
    <property type="match status" value="1"/>
</dbReference>
<evidence type="ECO:0000259" key="3">
    <source>
        <dbReference type="Pfam" id="PF13439"/>
    </source>
</evidence>
<dbReference type="Proteomes" id="UP000248148">
    <property type="component" value="Unassembled WGS sequence"/>
</dbReference>
<evidence type="ECO:0000313" key="4">
    <source>
        <dbReference type="EMBL" id="PYF00038.1"/>
    </source>
</evidence>
<keyword evidence="5" id="KW-1185">Reference proteome</keyword>
<dbReference type="GO" id="GO:0016757">
    <property type="term" value="F:glycosyltransferase activity"/>
    <property type="evidence" value="ECO:0007669"/>
    <property type="project" value="InterPro"/>
</dbReference>
<reference evidence="4 5" key="1">
    <citation type="submission" date="2018-06" db="EMBL/GenBank/DDBJ databases">
        <title>Genomic Encyclopedia of Archaeal and Bacterial Type Strains, Phase II (KMG-II): from individual species to whole genera.</title>
        <authorList>
            <person name="Goeker M."/>
        </authorList>
    </citation>
    <scope>NUCLEOTIDE SEQUENCE [LARGE SCALE GENOMIC DNA]</scope>
    <source>
        <strain evidence="4 5">JCM 11668</strain>
    </source>
</reference>
<evidence type="ECO:0000259" key="2">
    <source>
        <dbReference type="Pfam" id="PF00534"/>
    </source>
</evidence>
<comment type="caution">
    <text evidence="4">The sequence shown here is derived from an EMBL/GenBank/DDBJ whole genome shotgun (WGS) entry which is preliminary data.</text>
</comment>
<proteinExistence type="predicted"/>
<dbReference type="EMBL" id="QJTI01000030">
    <property type="protein sequence ID" value="PYF00038.1"/>
    <property type="molecule type" value="Genomic_DNA"/>
</dbReference>
<dbReference type="InterPro" id="IPR028098">
    <property type="entry name" value="Glyco_trans_4-like_N"/>
</dbReference>
<dbReference type="PANTHER" id="PTHR45947">
    <property type="entry name" value="SULFOQUINOVOSYL TRANSFERASE SQD2"/>
    <property type="match status" value="1"/>
</dbReference>
<feature type="domain" description="Glycosyltransferase subfamily 4-like N-terminal" evidence="3">
    <location>
        <begin position="57"/>
        <end position="262"/>
    </location>
</feature>
<dbReference type="InterPro" id="IPR001296">
    <property type="entry name" value="Glyco_trans_1"/>
</dbReference>
<sequence length="441" mass="48656">MSELSIPTTAGDPPLLREQAALATSPRETEQQARSARTARGRRPKVLVANKFFFLNGGSEAVMFQEMELMRQAGLDVIEIAMQDSRNRPSDFARYFVSSKDYRSASGLDQVKAALALIRSREAIAQVSRIIEEQRPDILHCHNIYHQLTPSIINVAARHHVPVVLTLHDYKPVCPVYTQLSHGQVCTQCADGGFEAVLRNRCADGSLARSALLWAEARYHALAGSYHHVAKFIAPSRFMRDAISRRFGDDKVTYIRNAIDASQITPAQDDDNYVLYLGRLTPEKGIKTLLRAHASDYGDWRLVVAGTGPLAAELRGRFPKAEFAGHLTGADLERVLSRASVVVVPSEWHENSPLSILEAMAHGKPVVASRIGGIPELVRDGETGLLVEPKEIAQFAHSIRTLMNDPALRAQLGRNARRVVETEHALSQHGAALLSLYDSLI</sequence>
<gene>
    <name evidence="4" type="ORF">BJ122_1307</name>
</gene>
<evidence type="ECO:0000256" key="1">
    <source>
        <dbReference type="SAM" id="MobiDB-lite"/>
    </source>
</evidence>
<dbReference type="PANTHER" id="PTHR45947:SF13">
    <property type="entry name" value="TRANSFERASE"/>
    <property type="match status" value="1"/>
</dbReference>
<name>A0A318T8G8_9BRAD</name>
<dbReference type="RefSeq" id="WP_110782452.1">
    <property type="nucleotide sequence ID" value="NZ_QJTI01000030.1"/>
</dbReference>
<dbReference type="Gene3D" id="3.40.50.2000">
    <property type="entry name" value="Glycogen Phosphorylase B"/>
    <property type="match status" value="3"/>
</dbReference>
<dbReference type="InterPro" id="IPR050194">
    <property type="entry name" value="Glycosyltransferase_grp1"/>
</dbReference>
<dbReference type="Pfam" id="PF00534">
    <property type="entry name" value="Glycos_transf_1"/>
    <property type="match status" value="1"/>
</dbReference>